<keyword evidence="4" id="KW-1185">Reference proteome</keyword>
<feature type="region of interest" description="Disordered" evidence="1">
    <location>
        <begin position="66"/>
        <end position="91"/>
    </location>
</feature>
<dbReference type="PROSITE" id="PS00028">
    <property type="entry name" value="ZINC_FINGER_C2H2_1"/>
    <property type="match status" value="1"/>
</dbReference>
<sequence length="346" mass="38945">MVKLSAEQERLGSLISETVTLLCRNGLKFKSELKVQGLLGISLDDEVFLVQIEKSFEELVSNKVSSNMQEMEQSSGAESEREPCRKRRKMKRKQLRSPILLDSTEIKCEPINEVDDELVLLESDTKISLNNKSLVNEPYKTNNCQGFNEAYLTDMAVTTNTSVPDQKTTVWDDPLTALTSASQDNSRTSAADNVGDLLDPQSMSSMLPLVKKTSPGIHGNSKTWWLNEADLHEVISKDVSYYGCHSDKLSKSMHLGLTSMSTHERVDQSLPPFAENSDLHQAQDDSYLVMESMRSEKRAETLVLCGYPGCNKSYTNHQNVLRHQKRDHGRKQFEKGLYIKKSSLCS</sequence>
<dbReference type="AlphaFoldDB" id="A0AAD9N9I9"/>
<evidence type="ECO:0000313" key="3">
    <source>
        <dbReference type="EMBL" id="KAK2162097.1"/>
    </source>
</evidence>
<name>A0AAD9N9I9_9ANNE</name>
<accession>A0AAD9N9I9</accession>
<reference evidence="3" key="1">
    <citation type="journal article" date="2023" name="Mol. Biol. Evol.">
        <title>Third-Generation Sequencing Reveals the Adaptive Role of the Epigenome in Three Deep-Sea Polychaetes.</title>
        <authorList>
            <person name="Perez M."/>
            <person name="Aroh O."/>
            <person name="Sun Y."/>
            <person name="Lan Y."/>
            <person name="Juniper S.K."/>
            <person name="Young C.R."/>
            <person name="Angers B."/>
            <person name="Qian P.Y."/>
        </authorList>
    </citation>
    <scope>NUCLEOTIDE SEQUENCE</scope>
    <source>
        <strain evidence="3">P08H-3</strain>
    </source>
</reference>
<evidence type="ECO:0000259" key="2">
    <source>
        <dbReference type="PROSITE" id="PS00028"/>
    </source>
</evidence>
<dbReference type="InterPro" id="IPR013087">
    <property type="entry name" value="Znf_C2H2_type"/>
</dbReference>
<feature type="domain" description="C2H2-type" evidence="2">
    <location>
        <begin position="305"/>
        <end position="328"/>
    </location>
</feature>
<dbReference type="EMBL" id="JAODUP010000104">
    <property type="protein sequence ID" value="KAK2162097.1"/>
    <property type="molecule type" value="Genomic_DNA"/>
</dbReference>
<dbReference type="Proteomes" id="UP001208570">
    <property type="component" value="Unassembled WGS sequence"/>
</dbReference>
<protein>
    <recommendedName>
        <fullName evidence="2">C2H2-type domain-containing protein</fullName>
    </recommendedName>
</protein>
<evidence type="ECO:0000313" key="4">
    <source>
        <dbReference type="Proteomes" id="UP001208570"/>
    </source>
</evidence>
<evidence type="ECO:0000256" key="1">
    <source>
        <dbReference type="SAM" id="MobiDB-lite"/>
    </source>
</evidence>
<proteinExistence type="predicted"/>
<gene>
    <name evidence="3" type="ORF">LSH36_104g05064</name>
</gene>
<comment type="caution">
    <text evidence="3">The sequence shown here is derived from an EMBL/GenBank/DDBJ whole genome shotgun (WGS) entry which is preliminary data.</text>
</comment>
<organism evidence="3 4">
    <name type="scientific">Paralvinella palmiformis</name>
    <dbReference type="NCBI Taxonomy" id="53620"/>
    <lineage>
        <taxon>Eukaryota</taxon>
        <taxon>Metazoa</taxon>
        <taxon>Spiralia</taxon>
        <taxon>Lophotrochozoa</taxon>
        <taxon>Annelida</taxon>
        <taxon>Polychaeta</taxon>
        <taxon>Sedentaria</taxon>
        <taxon>Canalipalpata</taxon>
        <taxon>Terebellida</taxon>
        <taxon>Terebelliformia</taxon>
        <taxon>Alvinellidae</taxon>
        <taxon>Paralvinella</taxon>
    </lineage>
</organism>
<feature type="compositionally biased region" description="Polar residues" evidence="1">
    <location>
        <begin position="66"/>
        <end position="77"/>
    </location>
</feature>